<evidence type="ECO:0000259" key="6">
    <source>
        <dbReference type="PROSITE" id="PS50893"/>
    </source>
</evidence>
<feature type="region of interest" description="Disordered" evidence="5">
    <location>
        <begin position="283"/>
        <end position="307"/>
    </location>
</feature>
<comment type="caution">
    <text evidence="7">The sequence shown here is derived from an EMBL/GenBank/DDBJ whole genome shotgun (WGS) entry which is preliminary data.</text>
</comment>
<dbReference type="Pfam" id="PF08352">
    <property type="entry name" value="oligo_HPY"/>
    <property type="match status" value="1"/>
</dbReference>
<dbReference type="SUPFAM" id="SSF52540">
    <property type="entry name" value="P-loop containing nucleoside triphosphate hydrolases"/>
    <property type="match status" value="1"/>
</dbReference>
<dbReference type="GO" id="GO:0005524">
    <property type="term" value="F:ATP binding"/>
    <property type="evidence" value="ECO:0007669"/>
    <property type="project" value="UniProtKB-KW"/>
</dbReference>
<gene>
    <name evidence="7" type="ORF">EFW17_05875</name>
</gene>
<dbReference type="FunFam" id="3.40.50.300:FF:000016">
    <property type="entry name" value="Oligopeptide ABC transporter ATP-binding component"/>
    <property type="match status" value="1"/>
</dbReference>
<dbReference type="PROSITE" id="PS00211">
    <property type="entry name" value="ABC_TRANSPORTER_1"/>
    <property type="match status" value="1"/>
</dbReference>
<dbReference type="Gene3D" id="3.40.50.300">
    <property type="entry name" value="P-loop containing nucleotide triphosphate hydrolases"/>
    <property type="match status" value="1"/>
</dbReference>
<keyword evidence="8" id="KW-1185">Reference proteome</keyword>
<dbReference type="EMBL" id="RJMB01000004">
    <property type="protein sequence ID" value="RNL86062.1"/>
    <property type="molecule type" value="Genomic_DNA"/>
</dbReference>
<dbReference type="PANTHER" id="PTHR43776">
    <property type="entry name" value="TRANSPORT ATP-BINDING PROTEIN"/>
    <property type="match status" value="1"/>
</dbReference>
<keyword evidence="2" id="KW-0813">Transport</keyword>
<keyword evidence="4 7" id="KW-0067">ATP-binding</keyword>
<dbReference type="GO" id="GO:0055085">
    <property type="term" value="P:transmembrane transport"/>
    <property type="evidence" value="ECO:0007669"/>
    <property type="project" value="UniProtKB-ARBA"/>
</dbReference>
<dbReference type="InterPro" id="IPR003593">
    <property type="entry name" value="AAA+_ATPase"/>
</dbReference>
<dbReference type="AlphaFoldDB" id="A0A3N0EDX5"/>
<evidence type="ECO:0000256" key="1">
    <source>
        <dbReference type="ARBA" id="ARBA00005417"/>
    </source>
</evidence>
<dbReference type="CDD" id="cd03257">
    <property type="entry name" value="ABC_NikE_OppD_transporters"/>
    <property type="match status" value="1"/>
</dbReference>
<dbReference type="GO" id="GO:0016887">
    <property type="term" value="F:ATP hydrolysis activity"/>
    <property type="evidence" value="ECO:0007669"/>
    <property type="project" value="InterPro"/>
</dbReference>
<dbReference type="Proteomes" id="UP000269198">
    <property type="component" value="Unassembled WGS sequence"/>
</dbReference>
<dbReference type="NCBIfam" id="TIGR01727">
    <property type="entry name" value="oligo_HPY"/>
    <property type="match status" value="1"/>
</dbReference>
<comment type="similarity">
    <text evidence="1">Belongs to the ABC transporter superfamily.</text>
</comment>
<evidence type="ECO:0000313" key="8">
    <source>
        <dbReference type="Proteomes" id="UP000269198"/>
    </source>
</evidence>
<dbReference type="Pfam" id="PF00005">
    <property type="entry name" value="ABC_tran"/>
    <property type="match status" value="1"/>
</dbReference>
<dbReference type="InterPro" id="IPR013563">
    <property type="entry name" value="Oligopep_ABC_C"/>
</dbReference>
<evidence type="ECO:0000313" key="7">
    <source>
        <dbReference type="EMBL" id="RNL86062.1"/>
    </source>
</evidence>
<dbReference type="InterPro" id="IPR003439">
    <property type="entry name" value="ABC_transporter-like_ATP-bd"/>
</dbReference>
<dbReference type="GO" id="GO:0015833">
    <property type="term" value="P:peptide transport"/>
    <property type="evidence" value="ECO:0007669"/>
    <property type="project" value="InterPro"/>
</dbReference>
<feature type="domain" description="ABC transporter" evidence="6">
    <location>
        <begin position="23"/>
        <end position="273"/>
    </location>
</feature>
<keyword evidence="3" id="KW-0547">Nucleotide-binding</keyword>
<evidence type="ECO:0000256" key="5">
    <source>
        <dbReference type="SAM" id="MobiDB-lite"/>
    </source>
</evidence>
<evidence type="ECO:0000256" key="4">
    <source>
        <dbReference type="ARBA" id="ARBA00022840"/>
    </source>
</evidence>
<dbReference type="PROSITE" id="PS50893">
    <property type="entry name" value="ABC_TRANSPORTER_2"/>
    <property type="match status" value="1"/>
</dbReference>
<feature type="region of interest" description="Disordered" evidence="5">
    <location>
        <begin position="1"/>
        <end position="23"/>
    </location>
</feature>
<dbReference type="PANTHER" id="PTHR43776:SF7">
    <property type="entry name" value="D,D-DIPEPTIDE TRANSPORT ATP-BINDING PROTEIN DDPF-RELATED"/>
    <property type="match status" value="1"/>
</dbReference>
<accession>A0A3N0EDX5</accession>
<dbReference type="RefSeq" id="WP_123200256.1">
    <property type="nucleotide sequence ID" value="NZ_RJMB01000004.1"/>
</dbReference>
<dbReference type="InterPro" id="IPR017871">
    <property type="entry name" value="ABC_transporter-like_CS"/>
</dbReference>
<organism evidence="7 8">
    <name type="scientific">Halostreptopolyspora alba</name>
    <dbReference type="NCBI Taxonomy" id="2487137"/>
    <lineage>
        <taxon>Bacteria</taxon>
        <taxon>Bacillati</taxon>
        <taxon>Actinomycetota</taxon>
        <taxon>Actinomycetes</taxon>
        <taxon>Streptosporangiales</taxon>
        <taxon>Nocardiopsidaceae</taxon>
        <taxon>Halostreptopolyspora</taxon>
    </lineage>
</organism>
<sequence>MIPETAPVESPHDAEPPSGQPLLRVNGLTKHFPVRGGMLRPLAGTVRAVDDVSFEVRGGETLALVGESGCGKSTTGRLVLGLLRPTGGTVRYSGRDVTRMRGAELREHRRRMQIVFQDPFSSLDPRLNVGGIVGEGLAIHRMGTPSERRGRIAELLTLVGLSPRDAGRFPHQFSGGQRQRIGIARALATSPEFLVCDEPVSALDVSIQAQIINLLRDLQHERGLGYLFISHDLNLVRHIADRVCVMYLGEIVESAPTEDLFRDPRHPYTRALLAAVPRLDAHSRPPERVGLTGELPSPANPPEGCRFRPRCPRAVPESATARPALTEVAPGHTVAACPCFN</sequence>
<proteinExistence type="inferred from homology"/>
<evidence type="ECO:0000256" key="2">
    <source>
        <dbReference type="ARBA" id="ARBA00022448"/>
    </source>
</evidence>
<evidence type="ECO:0000256" key="3">
    <source>
        <dbReference type="ARBA" id="ARBA00022741"/>
    </source>
</evidence>
<dbReference type="OrthoDB" id="2986442at2"/>
<protein>
    <submittedName>
        <fullName evidence="7">ABC transporter ATP-binding protein</fullName>
    </submittedName>
</protein>
<dbReference type="InterPro" id="IPR050319">
    <property type="entry name" value="ABC_transp_ATP-bind"/>
</dbReference>
<name>A0A3N0EDX5_9ACTN</name>
<dbReference type="SMART" id="SM00382">
    <property type="entry name" value="AAA"/>
    <property type="match status" value="1"/>
</dbReference>
<reference evidence="7 8" key="1">
    <citation type="submission" date="2018-11" db="EMBL/GenBank/DDBJ databases">
        <title>The genome draft of YIM 96095.</title>
        <authorList>
            <person name="Tang S.-K."/>
            <person name="Chunyu W.-X."/>
            <person name="Feng Y.-Z."/>
        </authorList>
    </citation>
    <scope>NUCLEOTIDE SEQUENCE [LARGE SCALE GENOMIC DNA]</scope>
    <source>
        <strain evidence="7 8">YIM 96095</strain>
    </source>
</reference>
<dbReference type="InterPro" id="IPR027417">
    <property type="entry name" value="P-loop_NTPase"/>
</dbReference>